<evidence type="ECO:0000313" key="2">
    <source>
        <dbReference type="EMBL" id="KAG0572815.1"/>
    </source>
</evidence>
<evidence type="ECO:0000313" key="3">
    <source>
        <dbReference type="Proteomes" id="UP000822688"/>
    </source>
</evidence>
<accession>A0A8T0HQ03</accession>
<sequence>MKTPCFDVFFEFLRVISSTCFLSIHLEISSALRGSKQRESSSTCCFVFAIDLFLSTKPNPDIRKPLLLTRAIIPAPSQHITLLRRSRKLNRTIKSSATLSPVTAHPTSEHLSHPHAQHTPHRLCHPHNIRHTNQRKPKQETLRTHAQPVIHHLPVNTQLTGATNL</sequence>
<proteinExistence type="predicted"/>
<evidence type="ECO:0000256" key="1">
    <source>
        <dbReference type="SAM" id="MobiDB-lite"/>
    </source>
</evidence>
<organism evidence="2 3">
    <name type="scientific">Ceratodon purpureus</name>
    <name type="common">Fire moss</name>
    <name type="synonym">Dicranum purpureum</name>
    <dbReference type="NCBI Taxonomy" id="3225"/>
    <lineage>
        <taxon>Eukaryota</taxon>
        <taxon>Viridiplantae</taxon>
        <taxon>Streptophyta</taxon>
        <taxon>Embryophyta</taxon>
        <taxon>Bryophyta</taxon>
        <taxon>Bryophytina</taxon>
        <taxon>Bryopsida</taxon>
        <taxon>Dicranidae</taxon>
        <taxon>Pseudoditrichales</taxon>
        <taxon>Ditrichaceae</taxon>
        <taxon>Ceratodon</taxon>
    </lineage>
</organism>
<protein>
    <submittedName>
        <fullName evidence="2">Uncharacterized protein</fullName>
    </submittedName>
</protein>
<reference evidence="2" key="1">
    <citation type="submission" date="2020-06" db="EMBL/GenBank/DDBJ databases">
        <title>WGS assembly of Ceratodon purpureus strain R40.</title>
        <authorList>
            <person name="Carey S.B."/>
            <person name="Jenkins J."/>
            <person name="Shu S."/>
            <person name="Lovell J.T."/>
            <person name="Sreedasyam A."/>
            <person name="Maumus F."/>
            <person name="Tiley G.P."/>
            <person name="Fernandez-Pozo N."/>
            <person name="Barry K."/>
            <person name="Chen C."/>
            <person name="Wang M."/>
            <person name="Lipzen A."/>
            <person name="Daum C."/>
            <person name="Saski C.A."/>
            <person name="Payton A.C."/>
            <person name="Mcbreen J.C."/>
            <person name="Conrad R.E."/>
            <person name="Kollar L.M."/>
            <person name="Olsson S."/>
            <person name="Huttunen S."/>
            <person name="Landis J.B."/>
            <person name="Wickett N.J."/>
            <person name="Johnson M.G."/>
            <person name="Rensing S.A."/>
            <person name="Grimwood J."/>
            <person name="Schmutz J."/>
            <person name="Mcdaniel S.F."/>
        </authorList>
    </citation>
    <scope>NUCLEOTIDE SEQUENCE</scope>
    <source>
        <strain evidence="2">R40</strain>
    </source>
</reference>
<feature type="compositionally biased region" description="Polar residues" evidence="1">
    <location>
        <begin position="155"/>
        <end position="165"/>
    </location>
</feature>
<feature type="region of interest" description="Disordered" evidence="1">
    <location>
        <begin position="96"/>
        <end position="165"/>
    </location>
</feature>
<name>A0A8T0HQ03_CERPU</name>
<feature type="compositionally biased region" description="Basic residues" evidence="1">
    <location>
        <begin position="113"/>
        <end position="136"/>
    </location>
</feature>
<dbReference type="EMBL" id="CM026426">
    <property type="protein sequence ID" value="KAG0572815.1"/>
    <property type="molecule type" value="Genomic_DNA"/>
</dbReference>
<dbReference type="Proteomes" id="UP000822688">
    <property type="component" value="Chromosome V"/>
</dbReference>
<keyword evidence="3" id="KW-1185">Reference proteome</keyword>
<gene>
    <name evidence="2" type="ORF">KC19_VG127700</name>
</gene>
<dbReference type="AlphaFoldDB" id="A0A8T0HQ03"/>
<comment type="caution">
    <text evidence="2">The sequence shown here is derived from an EMBL/GenBank/DDBJ whole genome shotgun (WGS) entry which is preliminary data.</text>
</comment>